<dbReference type="KEGG" id="sbd:ATN00_20745"/>
<feature type="compositionally biased region" description="Basic and acidic residues" evidence="1">
    <location>
        <begin position="65"/>
        <end position="94"/>
    </location>
</feature>
<sequence length="94" mass="10723">MFILLAAKPSAGQHGSRPVAKDWKYEDIGRTNATYKNWIGYGETRAATVLRRLPFHQSAWSPAEVSHRLASDRRDPDLRRPETETSEPRKVSCE</sequence>
<gene>
    <name evidence="2" type="ORF">ATN00_20745</name>
</gene>
<dbReference type="AlphaFoldDB" id="A0A0S3F5I7"/>
<proteinExistence type="predicted"/>
<dbReference type="EMBL" id="CP013265">
    <property type="protein sequence ID" value="ALR22923.1"/>
    <property type="molecule type" value="Genomic_DNA"/>
</dbReference>
<reference evidence="2 3" key="1">
    <citation type="submission" date="2015-11" db="EMBL/GenBank/DDBJ databases">
        <title>A Two-component Flavoprotein Monooxygenase System MeaXY Responsible for para-Hydroxylation of 2-Methyl-6-ethylaniline and 2,6-Diethylaniline in Sphingobium baderi DE-13.</title>
        <authorList>
            <person name="Cheng M."/>
            <person name="Meng Q."/>
            <person name="Yang Y."/>
            <person name="Chu C."/>
            <person name="Yan X."/>
            <person name="He J."/>
            <person name="Li S."/>
        </authorList>
    </citation>
    <scope>NUCLEOTIDE SEQUENCE [LARGE SCALE GENOMIC DNA]</scope>
    <source>
        <strain evidence="2 3">DE-13</strain>
        <plasmid evidence="3">Plasmid pDE1</plasmid>
    </source>
</reference>
<keyword evidence="3" id="KW-1185">Reference proteome</keyword>
<evidence type="ECO:0000313" key="3">
    <source>
        <dbReference type="Proteomes" id="UP000056968"/>
    </source>
</evidence>
<accession>A0A0S3F5I7</accession>
<evidence type="ECO:0000313" key="2">
    <source>
        <dbReference type="EMBL" id="ALR22923.1"/>
    </source>
</evidence>
<name>A0A0S3F5I7_9SPHN</name>
<dbReference type="Proteomes" id="UP000056968">
    <property type="component" value="Plasmid pDE1"/>
</dbReference>
<evidence type="ECO:0000256" key="1">
    <source>
        <dbReference type="SAM" id="MobiDB-lite"/>
    </source>
</evidence>
<protein>
    <submittedName>
        <fullName evidence="2">Uncharacterized protein</fullName>
    </submittedName>
</protein>
<geneLocation type="plasmid" evidence="2 3">
    <name>pDE1</name>
</geneLocation>
<organism evidence="2 3">
    <name type="scientific">Sphingobium baderi</name>
    <dbReference type="NCBI Taxonomy" id="1332080"/>
    <lineage>
        <taxon>Bacteria</taxon>
        <taxon>Pseudomonadati</taxon>
        <taxon>Pseudomonadota</taxon>
        <taxon>Alphaproteobacteria</taxon>
        <taxon>Sphingomonadales</taxon>
        <taxon>Sphingomonadaceae</taxon>
        <taxon>Sphingobium</taxon>
    </lineage>
</organism>
<keyword evidence="2" id="KW-0614">Plasmid</keyword>
<feature type="region of interest" description="Disordered" evidence="1">
    <location>
        <begin position="63"/>
        <end position="94"/>
    </location>
</feature>